<dbReference type="Pfam" id="PF00578">
    <property type="entry name" value="AhpC-TSA"/>
    <property type="match status" value="1"/>
</dbReference>
<proteinExistence type="predicted"/>
<evidence type="ECO:0000256" key="1">
    <source>
        <dbReference type="SAM" id="SignalP"/>
    </source>
</evidence>
<dbReference type="PROSITE" id="PS51352">
    <property type="entry name" value="THIOREDOXIN_2"/>
    <property type="match status" value="1"/>
</dbReference>
<dbReference type="CDD" id="cd02969">
    <property type="entry name" value="PRX_like1"/>
    <property type="match status" value="1"/>
</dbReference>
<dbReference type="EMBL" id="MFSP01000184">
    <property type="protein sequence ID" value="OGI61986.1"/>
    <property type="molecule type" value="Genomic_DNA"/>
</dbReference>
<sequence length="199" mass="21792">MKRLLCLMTLSMIWAAGSAMAGIVGQPAPDFTLTDLAGKPVTLSSLKGKYVVLEWVNPECPFVSKHYSSDNMQKLQKEATAKQVTWLSINSTRPTHSDFYTPERMRAWTKEQNAVPTATMLDKDGKVGKLYGARTTPHMYIINPKGELIYAGAIDSKRSSSPSDVDSATNYVRVALNEAWAGKSVSTTATSPYGCSVKY</sequence>
<dbReference type="SUPFAM" id="SSF52833">
    <property type="entry name" value="Thioredoxin-like"/>
    <property type="match status" value="1"/>
</dbReference>
<dbReference type="AlphaFoldDB" id="A0A1F6UXF1"/>
<organism evidence="3 4">
    <name type="scientific">Candidatus Muproteobacteria bacterium RBG_16_60_9</name>
    <dbReference type="NCBI Taxonomy" id="1817755"/>
    <lineage>
        <taxon>Bacteria</taxon>
        <taxon>Pseudomonadati</taxon>
        <taxon>Pseudomonadota</taxon>
        <taxon>Candidatus Muproteobacteria</taxon>
    </lineage>
</organism>
<dbReference type="GO" id="GO:0016491">
    <property type="term" value="F:oxidoreductase activity"/>
    <property type="evidence" value="ECO:0007669"/>
    <property type="project" value="InterPro"/>
</dbReference>
<comment type="caution">
    <text evidence="3">The sequence shown here is derived from an EMBL/GenBank/DDBJ whole genome shotgun (WGS) entry which is preliminary data.</text>
</comment>
<dbReference type="Gene3D" id="3.40.30.10">
    <property type="entry name" value="Glutaredoxin"/>
    <property type="match status" value="1"/>
</dbReference>
<dbReference type="InterPro" id="IPR000866">
    <property type="entry name" value="AhpC/TSA"/>
</dbReference>
<feature type="domain" description="Thioredoxin" evidence="2">
    <location>
        <begin position="22"/>
        <end position="174"/>
    </location>
</feature>
<gene>
    <name evidence="3" type="ORF">A2W18_05780</name>
</gene>
<evidence type="ECO:0000313" key="4">
    <source>
        <dbReference type="Proteomes" id="UP000179076"/>
    </source>
</evidence>
<evidence type="ECO:0000313" key="3">
    <source>
        <dbReference type="EMBL" id="OGI61986.1"/>
    </source>
</evidence>
<keyword evidence="1" id="KW-0732">Signal</keyword>
<dbReference type="Proteomes" id="UP000179076">
    <property type="component" value="Unassembled WGS sequence"/>
</dbReference>
<feature type="signal peptide" evidence="1">
    <location>
        <begin position="1"/>
        <end position="21"/>
    </location>
</feature>
<accession>A0A1F6UXF1</accession>
<dbReference type="InterPro" id="IPR036249">
    <property type="entry name" value="Thioredoxin-like_sf"/>
</dbReference>
<dbReference type="InterPro" id="IPR047262">
    <property type="entry name" value="PRX-like1"/>
</dbReference>
<dbReference type="PANTHER" id="PTHR43640">
    <property type="entry name" value="OS07G0260300 PROTEIN"/>
    <property type="match status" value="1"/>
</dbReference>
<dbReference type="InterPro" id="IPR013766">
    <property type="entry name" value="Thioredoxin_domain"/>
</dbReference>
<feature type="chain" id="PRO_5009527077" evidence="1">
    <location>
        <begin position="22"/>
        <end position="199"/>
    </location>
</feature>
<reference evidence="3 4" key="1">
    <citation type="journal article" date="2016" name="Nat. Commun.">
        <title>Thousands of microbial genomes shed light on interconnected biogeochemical processes in an aquifer system.</title>
        <authorList>
            <person name="Anantharaman K."/>
            <person name="Brown C.T."/>
            <person name="Hug L.A."/>
            <person name="Sharon I."/>
            <person name="Castelle C.J."/>
            <person name="Probst A.J."/>
            <person name="Thomas B.C."/>
            <person name="Singh A."/>
            <person name="Wilkins M.J."/>
            <person name="Karaoz U."/>
            <person name="Brodie E.L."/>
            <person name="Williams K.H."/>
            <person name="Hubbard S.S."/>
            <person name="Banfield J.F."/>
        </authorList>
    </citation>
    <scope>NUCLEOTIDE SEQUENCE [LARGE SCALE GENOMIC DNA]</scope>
</reference>
<dbReference type="PANTHER" id="PTHR43640:SF1">
    <property type="entry name" value="THIOREDOXIN-DEPENDENT PEROXIREDOXIN"/>
    <property type="match status" value="1"/>
</dbReference>
<dbReference type="GO" id="GO:0016209">
    <property type="term" value="F:antioxidant activity"/>
    <property type="evidence" value="ECO:0007669"/>
    <property type="project" value="InterPro"/>
</dbReference>
<evidence type="ECO:0000259" key="2">
    <source>
        <dbReference type="PROSITE" id="PS51352"/>
    </source>
</evidence>
<protein>
    <submittedName>
        <fullName evidence="3">Alkyl hydroperoxide reductase</fullName>
    </submittedName>
</protein>
<name>A0A1F6UXF1_9PROT</name>